<dbReference type="SUPFAM" id="SSF52799">
    <property type="entry name" value="(Phosphotyrosine protein) phosphatases II"/>
    <property type="match status" value="1"/>
</dbReference>
<organism evidence="2 3">
    <name type="scientific">Roseicyclus persicicus</name>
    <dbReference type="NCBI Taxonomy" id="2650661"/>
    <lineage>
        <taxon>Bacteria</taxon>
        <taxon>Pseudomonadati</taxon>
        <taxon>Pseudomonadota</taxon>
        <taxon>Alphaproteobacteria</taxon>
        <taxon>Rhodobacterales</taxon>
        <taxon>Roseobacteraceae</taxon>
        <taxon>Roseicyclus</taxon>
    </lineage>
</organism>
<reference evidence="2 3" key="1">
    <citation type="submission" date="2020-04" db="EMBL/GenBank/DDBJ databases">
        <authorList>
            <person name="Yoon J."/>
        </authorList>
    </citation>
    <scope>NUCLEOTIDE SEQUENCE [LARGE SCALE GENOMIC DNA]</scope>
    <source>
        <strain evidence="2 3">KMU-115</strain>
    </source>
</reference>
<dbReference type="RefSeq" id="WP_168623078.1">
    <property type="nucleotide sequence ID" value="NZ_JAAZQQ010000002.1"/>
</dbReference>
<dbReference type="InterPro" id="IPR005939">
    <property type="entry name" value="BLH_phosphatase-like"/>
</dbReference>
<dbReference type="AlphaFoldDB" id="A0A7X6GYH7"/>
<evidence type="ECO:0000313" key="2">
    <source>
        <dbReference type="EMBL" id="NKX44731.1"/>
    </source>
</evidence>
<dbReference type="Proteomes" id="UP000526408">
    <property type="component" value="Unassembled WGS sequence"/>
</dbReference>
<dbReference type="Gene3D" id="3.90.190.10">
    <property type="entry name" value="Protein tyrosine phosphatase superfamily"/>
    <property type="match status" value="1"/>
</dbReference>
<dbReference type="CDD" id="cd14503">
    <property type="entry name" value="PTP-bact"/>
    <property type="match status" value="1"/>
</dbReference>
<name>A0A7X6GYH7_9RHOB</name>
<evidence type="ECO:0000259" key="1">
    <source>
        <dbReference type="Pfam" id="PF04273"/>
    </source>
</evidence>
<comment type="caution">
    <text evidence="2">The sequence shown here is derived from an EMBL/GenBank/DDBJ whole genome shotgun (WGS) entry which is preliminary data.</text>
</comment>
<gene>
    <name evidence="2" type="ORF">HCU73_09025</name>
</gene>
<keyword evidence="3" id="KW-1185">Reference proteome</keyword>
<protein>
    <submittedName>
        <fullName evidence="2">TIGR01244 family phosphatase</fullName>
    </submittedName>
</protein>
<dbReference type="Pfam" id="PF04273">
    <property type="entry name" value="BLH_phosphatase"/>
    <property type="match status" value="1"/>
</dbReference>
<accession>A0A7X6GYH7</accession>
<feature type="domain" description="Beta-lactamase hydrolase-like protein phosphatase-like" evidence="1">
    <location>
        <begin position="3"/>
        <end position="110"/>
    </location>
</feature>
<sequence length="143" mass="15028">MTLRQITDSYSVSPQMEPGDMAALAAAGVTTVICNRPDAENPPPLQAAAMQAAAEAAGLHFVFNPVVGGQLTMGNVEEQADAIDAAEGPVVAYCASGNRSTIVWALGMAGEMPTDEIIARGEKWGYQLEWLRPQIEALAARKG</sequence>
<evidence type="ECO:0000313" key="3">
    <source>
        <dbReference type="Proteomes" id="UP000526408"/>
    </source>
</evidence>
<dbReference type="EMBL" id="JAAZQQ010000002">
    <property type="protein sequence ID" value="NKX44731.1"/>
    <property type="molecule type" value="Genomic_DNA"/>
</dbReference>
<dbReference type="GO" id="GO:0016787">
    <property type="term" value="F:hydrolase activity"/>
    <property type="evidence" value="ECO:0007669"/>
    <property type="project" value="InterPro"/>
</dbReference>
<proteinExistence type="predicted"/>
<dbReference type="NCBIfam" id="TIGR01244">
    <property type="entry name" value="TIGR01244 family sulfur transferase"/>
    <property type="match status" value="1"/>
</dbReference>
<dbReference type="InterPro" id="IPR029021">
    <property type="entry name" value="Prot-tyrosine_phosphatase-like"/>
</dbReference>